<evidence type="ECO:0000313" key="2">
    <source>
        <dbReference type="Proteomes" id="UP000322873"/>
    </source>
</evidence>
<gene>
    <name evidence="1" type="ORF">EYC84_005889</name>
</gene>
<proteinExistence type="predicted"/>
<sequence length="92" mass="10768">MKSPPNLECTHPLQVLTLKPQPHLGLGRIFSFPFCPLQRFRSLWCASYLIDRSICKHRCEMHKLLAVRESVNVDYKKTESHESMIQFAQIQI</sequence>
<dbReference type="AlphaFoldDB" id="A0A5M9K0K5"/>
<protein>
    <submittedName>
        <fullName evidence="1">Uncharacterized protein</fullName>
    </submittedName>
</protein>
<keyword evidence="2" id="KW-1185">Reference proteome</keyword>
<reference evidence="1 2" key="1">
    <citation type="submission" date="2019-06" db="EMBL/GenBank/DDBJ databases">
        <title>Genome Sequence of the Brown Rot Fungal Pathogen Monilinia fructicola.</title>
        <authorList>
            <person name="De Miccolis Angelini R.M."/>
            <person name="Landi L."/>
            <person name="Abate D."/>
            <person name="Pollastro S."/>
            <person name="Romanazzi G."/>
            <person name="Faretra F."/>
        </authorList>
    </citation>
    <scope>NUCLEOTIDE SEQUENCE [LARGE SCALE GENOMIC DNA]</scope>
    <source>
        <strain evidence="1 2">Mfrc123</strain>
    </source>
</reference>
<accession>A0A5M9K0K5</accession>
<comment type="caution">
    <text evidence="1">The sequence shown here is derived from an EMBL/GenBank/DDBJ whole genome shotgun (WGS) entry which is preliminary data.</text>
</comment>
<evidence type="ECO:0000313" key="1">
    <source>
        <dbReference type="EMBL" id="KAA8574417.1"/>
    </source>
</evidence>
<organism evidence="1 2">
    <name type="scientific">Monilinia fructicola</name>
    <name type="common">Brown rot fungus</name>
    <name type="synonym">Ciboria fructicola</name>
    <dbReference type="NCBI Taxonomy" id="38448"/>
    <lineage>
        <taxon>Eukaryota</taxon>
        <taxon>Fungi</taxon>
        <taxon>Dikarya</taxon>
        <taxon>Ascomycota</taxon>
        <taxon>Pezizomycotina</taxon>
        <taxon>Leotiomycetes</taxon>
        <taxon>Helotiales</taxon>
        <taxon>Sclerotiniaceae</taxon>
        <taxon>Monilinia</taxon>
    </lineage>
</organism>
<dbReference type="EMBL" id="VICG01000003">
    <property type="protein sequence ID" value="KAA8574417.1"/>
    <property type="molecule type" value="Genomic_DNA"/>
</dbReference>
<dbReference type="Proteomes" id="UP000322873">
    <property type="component" value="Unassembled WGS sequence"/>
</dbReference>
<name>A0A5M9K0K5_MONFR</name>